<dbReference type="GO" id="GO:0005886">
    <property type="term" value="C:plasma membrane"/>
    <property type="evidence" value="ECO:0007669"/>
    <property type="project" value="UniProtKB-SubCell"/>
</dbReference>
<keyword evidence="14" id="KW-0443">Lipid metabolism</keyword>
<sequence>MKTRVITAIVALLVFVPLLFVGGIPLEILVAVLGVIAVNEVLVMRKKLLISFEAIISNLAVIVAVLPSDYWSNKLPLLLQQQTLLYIFFLLMLAHTVVSKNHFTFDDAAVIILAVLYIGFGFHFFIMARNMPGGLTTLFFALLIVWITDSGAYLVGRKIGKHKLAPRISPNKTWEGSIGGTVVSIIISAIYLKFFPQAYDWSVMIIIAALASIAGQFGDLIESALKRFYNVKDSGKILPGHGGILDRFDSLLIVLPVLYLLGVIY</sequence>
<keyword evidence="15 19" id="KW-0472">Membrane</keyword>
<feature type="transmembrane region" description="Helical" evidence="19">
    <location>
        <begin position="6"/>
        <end position="36"/>
    </location>
</feature>
<keyword evidence="10 18" id="KW-0808">Transferase</keyword>
<evidence type="ECO:0000256" key="11">
    <source>
        <dbReference type="ARBA" id="ARBA00022692"/>
    </source>
</evidence>
<keyword evidence="11 18" id="KW-0812">Transmembrane</keyword>
<evidence type="ECO:0000256" key="17">
    <source>
        <dbReference type="ARBA" id="ARBA00023264"/>
    </source>
</evidence>
<proteinExistence type="inferred from homology"/>
<evidence type="ECO:0000256" key="7">
    <source>
        <dbReference type="ARBA" id="ARBA00019373"/>
    </source>
</evidence>
<evidence type="ECO:0000256" key="18">
    <source>
        <dbReference type="RuleBase" id="RU003938"/>
    </source>
</evidence>
<feature type="transmembrane region" description="Helical" evidence="19">
    <location>
        <begin position="78"/>
        <end position="98"/>
    </location>
</feature>
<evidence type="ECO:0000256" key="3">
    <source>
        <dbReference type="ARBA" id="ARBA00005119"/>
    </source>
</evidence>
<dbReference type="InterPro" id="IPR000374">
    <property type="entry name" value="PC_trans"/>
</dbReference>
<name>A0A7X6S329_9LACO</name>
<comment type="subcellular location">
    <subcellularLocation>
        <location evidence="2">Cell membrane</location>
        <topology evidence="2">Multi-pass membrane protein</topology>
    </subcellularLocation>
</comment>
<evidence type="ECO:0000256" key="8">
    <source>
        <dbReference type="ARBA" id="ARBA00022475"/>
    </source>
</evidence>
<comment type="pathway">
    <text evidence="4">Lipid metabolism.</text>
</comment>
<dbReference type="PROSITE" id="PS01315">
    <property type="entry name" value="CDS"/>
    <property type="match status" value="1"/>
</dbReference>
<keyword evidence="17" id="KW-1208">Phospholipid metabolism</keyword>
<evidence type="ECO:0000256" key="15">
    <source>
        <dbReference type="ARBA" id="ARBA00023136"/>
    </source>
</evidence>
<dbReference type="RefSeq" id="WP_168721982.1">
    <property type="nucleotide sequence ID" value="NZ_JAAXPN010000004.1"/>
</dbReference>
<keyword evidence="12 18" id="KW-0548">Nucleotidyltransferase</keyword>
<evidence type="ECO:0000256" key="19">
    <source>
        <dbReference type="SAM" id="Phobius"/>
    </source>
</evidence>
<dbReference type="PANTHER" id="PTHR46382:SF1">
    <property type="entry name" value="PHOSPHATIDATE CYTIDYLYLTRANSFERASE"/>
    <property type="match status" value="1"/>
</dbReference>
<dbReference type="EMBL" id="JAAXPN010000004">
    <property type="protein sequence ID" value="NKZ24183.1"/>
    <property type="molecule type" value="Genomic_DNA"/>
</dbReference>
<dbReference type="GO" id="GO:0004605">
    <property type="term" value="F:phosphatidate cytidylyltransferase activity"/>
    <property type="evidence" value="ECO:0007669"/>
    <property type="project" value="UniProtKB-EC"/>
</dbReference>
<feature type="transmembrane region" description="Helical" evidence="19">
    <location>
        <begin position="48"/>
        <end position="66"/>
    </location>
</feature>
<feature type="transmembrane region" description="Helical" evidence="19">
    <location>
        <begin position="176"/>
        <end position="195"/>
    </location>
</feature>
<dbReference type="UniPathway" id="UPA00557">
    <property type="reaction ID" value="UER00614"/>
</dbReference>
<evidence type="ECO:0000256" key="12">
    <source>
        <dbReference type="ARBA" id="ARBA00022695"/>
    </source>
</evidence>
<keyword evidence="13 19" id="KW-1133">Transmembrane helix</keyword>
<keyword evidence="21" id="KW-1185">Reference proteome</keyword>
<evidence type="ECO:0000256" key="1">
    <source>
        <dbReference type="ARBA" id="ARBA00001698"/>
    </source>
</evidence>
<keyword evidence="9" id="KW-0444">Lipid biosynthesis</keyword>
<evidence type="ECO:0000256" key="9">
    <source>
        <dbReference type="ARBA" id="ARBA00022516"/>
    </source>
</evidence>
<evidence type="ECO:0000256" key="2">
    <source>
        <dbReference type="ARBA" id="ARBA00004651"/>
    </source>
</evidence>
<evidence type="ECO:0000256" key="5">
    <source>
        <dbReference type="ARBA" id="ARBA00010185"/>
    </source>
</evidence>
<evidence type="ECO:0000256" key="13">
    <source>
        <dbReference type="ARBA" id="ARBA00022989"/>
    </source>
</evidence>
<evidence type="ECO:0000256" key="14">
    <source>
        <dbReference type="ARBA" id="ARBA00023098"/>
    </source>
</evidence>
<dbReference type="Pfam" id="PF01148">
    <property type="entry name" value="CTP_transf_1"/>
    <property type="match status" value="1"/>
</dbReference>
<keyword evidence="16" id="KW-0594">Phospholipid biosynthesis</keyword>
<comment type="similarity">
    <text evidence="5 18">Belongs to the CDS family.</text>
</comment>
<evidence type="ECO:0000313" key="20">
    <source>
        <dbReference type="EMBL" id="NKZ24183.1"/>
    </source>
</evidence>
<dbReference type="PANTHER" id="PTHR46382">
    <property type="entry name" value="PHOSPHATIDATE CYTIDYLYLTRANSFERASE"/>
    <property type="match status" value="1"/>
</dbReference>
<comment type="catalytic activity">
    <reaction evidence="1 18">
        <text>a 1,2-diacyl-sn-glycero-3-phosphate + CTP + H(+) = a CDP-1,2-diacyl-sn-glycerol + diphosphate</text>
        <dbReference type="Rhea" id="RHEA:16229"/>
        <dbReference type="ChEBI" id="CHEBI:15378"/>
        <dbReference type="ChEBI" id="CHEBI:33019"/>
        <dbReference type="ChEBI" id="CHEBI:37563"/>
        <dbReference type="ChEBI" id="CHEBI:58332"/>
        <dbReference type="ChEBI" id="CHEBI:58608"/>
        <dbReference type="EC" id="2.7.7.41"/>
    </reaction>
</comment>
<dbReference type="EC" id="2.7.7.41" evidence="6 18"/>
<comment type="caution">
    <text evidence="20">The sequence shown here is derived from an EMBL/GenBank/DDBJ whole genome shotgun (WGS) entry which is preliminary data.</text>
</comment>
<evidence type="ECO:0000256" key="4">
    <source>
        <dbReference type="ARBA" id="ARBA00005189"/>
    </source>
</evidence>
<evidence type="ECO:0000313" key="21">
    <source>
        <dbReference type="Proteomes" id="UP000549765"/>
    </source>
</evidence>
<evidence type="ECO:0000256" key="10">
    <source>
        <dbReference type="ARBA" id="ARBA00022679"/>
    </source>
</evidence>
<evidence type="ECO:0000256" key="6">
    <source>
        <dbReference type="ARBA" id="ARBA00012487"/>
    </source>
</evidence>
<feature type="transmembrane region" description="Helical" evidence="19">
    <location>
        <begin position="134"/>
        <end position="155"/>
    </location>
</feature>
<organism evidence="20 21">
    <name type="scientific">Periweissella fabalis</name>
    <dbReference type="NCBI Taxonomy" id="1070421"/>
    <lineage>
        <taxon>Bacteria</taxon>
        <taxon>Bacillati</taxon>
        <taxon>Bacillota</taxon>
        <taxon>Bacilli</taxon>
        <taxon>Lactobacillales</taxon>
        <taxon>Lactobacillaceae</taxon>
        <taxon>Periweissella</taxon>
    </lineage>
</organism>
<dbReference type="AlphaFoldDB" id="A0A7X6S329"/>
<dbReference type="GO" id="GO:0016024">
    <property type="term" value="P:CDP-diacylglycerol biosynthetic process"/>
    <property type="evidence" value="ECO:0007669"/>
    <property type="project" value="UniProtKB-UniPathway"/>
</dbReference>
<accession>A0A7X6S329</accession>
<protein>
    <recommendedName>
        <fullName evidence="7 18">Phosphatidate cytidylyltransferase</fullName>
        <ecNumber evidence="6 18">2.7.7.41</ecNumber>
    </recommendedName>
</protein>
<dbReference type="Proteomes" id="UP000549765">
    <property type="component" value="Unassembled WGS sequence"/>
</dbReference>
<keyword evidence="8" id="KW-1003">Cell membrane</keyword>
<evidence type="ECO:0000256" key="16">
    <source>
        <dbReference type="ARBA" id="ARBA00023209"/>
    </source>
</evidence>
<comment type="pathway">
    <text evidence="3 18">Phospholipid metabolism; CDP-diacylglycerol biosynthesis; CDP-diacylglycerol from sn-glycerol 3-phosphate: step 3/3.</text>
</comment>
<feature type="transmembrane region" description="Helical" evidence="19">
    <location>
        <begin position="110"/>
        <end position="128"/>
    </location>
</feature>
<gene>
    <name evidence="20" type="ORF">HF964_05090</name>
</gene>
<feature type="transmembrane region" description="Helical" evidence="19">
    <location>
        <begin position="201"/>
        <end position="223"/>
    </location>
</feature>
<reference evidence="20 21" key="1">
    <citation type="submission" date="2020-04" db="EMBL/GenBank/DDBJ databases">
        <title>MicrobeNet Type strains.</title>
        <authorList>
            <person name="Nicholson A.C."/>
        </authorList>
    </citation>
    <scope>NUCLEOTIDE SEQUENCE [LARGE SCALE GENOMIC DNA]</scope>
    <source>
        <strain evidence="20 21">CCUG 61472</strain>
    </source>
</reference>